<dbReference type="HAMAP" id="MF_01014">
    <property type="entry name" value="HisA"/>
    <property type="match status" value="1"/>
</dbReference>
<dbReference type="Gene3D" id="3.20.20.70">
    <property type="entry name" value="Aldolase class I"/>
    <property type="match status" value="1"/>
</dbReference>
<comment type="catalytic activity">
    <reaction evidence="1 9 11">
        <text>1-(5-phospho-beta-D-ribosyl)-5-[(5-phospho-beta-D-ribosylamino)methylideneamino]imidazole-4-carboxamide = 5-[(5-phospho-1-deoxy-D-ribulos-1-ylimino)methylamino]-1-(5-phospho-beta-D-ribosyl)imidazole-4-carboxamide</text>
        <dbReference type="Rhea" id="RHEA:15469"/>
        <dbReference type="ChEBI" id="CHEBI:58435"/>
        <dbReference type="ChEBI" id="CHEBI:58525"/>
        <dbReference type="EC" id="5.3.1.16"/>
    </reaction>
</comment>
<evidence type="ECO:0000256" key="3">
    <source>
        <dbReference type="ARBA" id="ARBA00005133"/>
    </source>
</evidence>
<dbReference type="AlphaFoldDB" id="H6L346"/>
<evidence type="ECO:0000256" key="2">
    <source>
        <dbReference type="ARBA" id="ARBA00004496"/>
    </source>
</evidence>
<dbReference type="InterPro" id="IPR011060">
    <property type="entry name" value="RibuloseP-bd_barrel"/>
</dbReference>
<organism evidence="12 13">
    <name type="scientific">Saprospira grandis (strain Lewin)</name>
    <dbReference type="NCBI Taxonomy" id="984262"/>
    <lineage>
        <taxon>Bacteria</taxon>
        <taxon>Pseudomonadati</taxon>
        <taxon>Bacteroidota</taxon>
        <taxon>Saprospiria</taxon>
        <taxon>Saprospirales</taxon>
        <taxon>Saprospiraceae</taxon>
        <taxon>Saprospira</taxon>
    </lineage>
</organism>
<reference evidence="12 13" key="1">
    <citation type="journal article" date="2012" name="Stand. Genomic Sci.">
        <title>Complete genome sequencing and analysis of Saprospira grandis str. Lewin, a predatory marine bacterium.</title>
        <authorList>
            <person name="Saw J.H."/>
            <person name="Yuryev A."/>
            <person name="Kanbe M."/>
            <person name="Hou S."/>
            <person name="Young A.G."/>
            <person name="Aizawa S."/>
            <person name="Alam M."/>
        </authorList>
    </citation>
    <scope>NUCLEOTIDE SEQUENCE [LARGE SCALE GENOMIC DNA]</scope>
    <source>
        <strain evidence="12 13">Lewin</strain>
    </source>
</reference>
<dbReference type="PANTHER" id="PTHR43090:SF2">
    <property type="entry name" value="1-(5-PHOSPHORIBOSYL)-5-[(5-PHOSPHORIBOSYLAMINO)METHYLIDENEAMINO] IMIDAZOLE-4-CARBOXAMIDE ISOMERASE"/>
    <property type="match status" value="1"/>
</dbReference>
<comment type="subcellular location">
    <subcellularLocation>
        <location evidence="2 9 11">Cytoplasm</location>
    </subcellularLocation>
</comment>
<evidence type="ECO:0000256" key="7">
    <source>
        <dbReference type="ARBA" id="ARBA00023102"/>
    </source>
</evidence>
<accession>H6L346</accession>
<dbReference type="Proteomes" id="UP000007519">
    <property type="component" value="Chromosome"/>
</dbReference>
<name>H6L346_SAPGL</name>
<dbReference type="InterPro" id="IPR006062">
    <property type="entry name" value="His_biosynth"/>
</dbReference>
<keyword evidence="5 9" id="KW-0963">Cytoplasm</keyword>
<dbReference type="EC" id="5.3.1.16" evidence="9 11"/>
<dbReference type="InterPro" id="IPR044524">
    <property type="entry name" value="Isoase_HisA-like"/>
</dbReference>
<dbReference type="GO" id="GO:0000162">
    <property type="term" value="P:L-tryptophan biosynthetic process"/>
    <property type="evidence" value="ECO:0007669"/>
    <property type="project" value="TreeGrafter"/>
</dbReference>
<evidence type="ECO:0000256" key="9">
    <source>
        <dbReference type="HAMAP-Rule" id="MF_01014"/>
    </source>
</evidence>
<dbReference type="NCBIfam" id="TIGR00007">
    <property type="entry name" value="1-(5-phosphoribosyl)-5-[(5-phosphoribosylamino)methylideneamino]imidazole-4-carboxamide isomerase"/>
    <property type="match status" value="1"/>
</dbReference>
<dbReference type="Pfam" id="PF00977">
    <property type="entry name" value="His_biosynth"/>
    <property type="match status" value="1"/>
</dbReference>
<dbReference type="EMBL" id="CP002831">
    <property type="protein sequence ID" value="AFC24873.1"/>
    <property type="molecule type" value="Genomic_DNA"/>
</dbReference>
<evidence type="ECO:0000256" key="5">
    <source>
        <dbReference type="ARBA" id="ARBA00022490"/>
    </source>
</evidence>
<keyword evidence="7 9" id="KW-0368">Histidine biosynthesis</keyword>
<evidence type="ECO:0000256" key="8">
    <source>
        <dbReference type="ARBA" id="ARBA00023235"/>
    </source>
</evidence>
<dbReference type="CDD" id="cd04732">
    <property type="entry name" value="HisA"/>
    <property type="match status" value="1"/>
</dbReference>
<dbReference type="eggNOG" id="COG0106">
    <property type="taxonomic scope" value="Bacteria"/>
</dbReference>
<sequence>MIKVIPALDILNGKCVRLTKGSFEEAKVYDEDPVAVAKRFAAAGVKQLHLVDLDGAKAGRVVNYEILRAITEETDLEVEFGGGIKSDQDLAQVFAAGAQKVTIGTLAVKNPKLLLSWLQKYGKDRIILGADVLDGLIRIEGWERETEFKLFDFITNYQWHGIQYILCTDIDKDGMMQGSSLDLYESLLAQFPDLKFIANGGISSIEELQELDKMGCYAAVVGKALYEEKISLEELAQFLSE</sequence>
<dbReference type="InterPro" id="IPR006063">
    <property type="entry name" value="HisA_bact_arch"/>
</dbReference>
<comment type="similarity">
    <text evidence="4 9 10">Belongs to the HisA/HisF family.</text>
</comment>
<proteinExistence type="inferred from homology"/>
<evidence type="ECO:0000256" key="4">
    <source>
        <dbReference type="ARBA" id="ARBA00009667"/>
    </source>
</evidence>
<dbReference type="OrthoDB" id="9807749at2"/>
<feature type="active site" description="Proton donor" evidence="9">
    <location>
        <position position="131"/>
    </location>
</feature>
<keyword evidence="8 9" id="KW-0413">Isomerase</keyword>
<keyword evidence="13" id="KW-1185">Reference proteome</keyword>
<dbReference type="RefSeq" id="WP_015692491.1">
    <property type="nucleotide sequence ID" value="NC_016940.1"/>
</dbReference>
<dbReference type="PANTHER" id="PTHR43090">
    <property type="entry name" value="1-(5-PHOSPHORIBOSYL)-5-[(5-PHOSPHORIBOSYLAMINO)METHYLIDENEAMINO] IMIDAZOLE-4-CARBOXAMIDE ISOMERASE"/>
    <property type="match status" value="1"/>
</dbReference>
<evidence type="ECO:0000313" key="13">
    <source>
        <dbReference type="Proteomes" id="UP000007519"/>
    </source>
</evidence>
<dbReference type="InterPro" id="IPR013785">
    <property type="entry name" value="Aldolase_TIM"/>
</dbReference>
<evidence type="ECO:0000256" key="6">
    <source>
        <dbReference type="ARBA" id="ARBA00022605"/>
    </source>
</evidence>
<dbReference type="STRING" id="984262.SGRA_2142"/>
<keyword evidence="6 9" id="KW-0028">Amino-acid biosynthesis</keyword>
<dbReference type="FunFam" id="3.20.20.70:FF:000009">
    <property type="entry name" value="1-(5-phosphoribosyl)-5-[(5-phosphoribosylamino)methylideneamino] imidazole-4-carboxamide isomerase"/>
    <property type="match status" value="1"/>
</dbReference>
<evidence type="ECO:0000313" key="12">
    <source>
        <dbReference type="EMBL" id="AFC24873.1"/>
    </source>
</evidence>
<feature type="active site" description="Proton acceptor" evidence="9">
    <location>
        <position position="9"/>
    </location>
</feature>
<dbReference type="GO" id="GO:0005737">
    <property type="term" value="C:cytoplasm"/>
    <property type="evidence" value="ECO:0007669"/>
    <property type="project" value="UniProtKB-SubCell"/>
</dbReference>
<dbReference type="GO" id="GO:0000105">
    <property type="term" value="P:L-histidine biosynthetic process"/>
    <property type="evidence" value="ECO:0007669"/>
    <property type="project" value="UniProtKB-UniRule"/>
</dbReference>
<evidence type="ECO:0000256" key="10">
    <source>
        <dbReference type="RuleBase" id="RU003657"/>
    </source>
</evidence>
<dbReference type="InterPro" id="IPR023016">
    <property type="entry name" value="HisA/PriA"/>
</dbReference>
<evidence type="ECO:0000256" key="11">
    <source>
        <dbReference type="RuleBase" id="RU003658"/>
    </source>
</evidence>
<dbReference type="KEGG" id="sgn:SGRA_2142"/>
<dbReference type="HOGENOM" id="CLU_048577_1_2_10"/>
<protein>
    <recommendedName>
        <fullName evidence="9 11">1-(5-phosphoribosyl)-5-[(5-phosphoribosylamino)methylideneamino] imidazole-4-carboxamide isomerase</fullName>
        <ecNumber evidence="9 11">5.3.1.16</ecNumber>
    </recommendedName>
    <alternativeName>
        <fullName evidence="9">Phosphoribosylformimino-5-aminoimidazole carboxamide ribotide isomerase</fullName>
    </alternativeName>
</protein>
<gene>
    <name evidence="9 12" type="primary">hisA</name>
    <name evidence="12" type="ordered locus">SGRA_2142</name>
</gene>
<dbReference type="UniPathway" id="UPA00031">
    <property type="reaction ID" value="UER00009"/>
</dbReference>
<evidence type="ECO:0000256" key="1">
    <source>
        <dbReference type="ARBA" id="ARBA00000901"/>
    </source>
</evidence>
<dbReference type="SUPFAM" id="SSF51366">
    <property type="entry name" value="Ribulose-phoshate binding barrel"/>
    <property type="match status" value="1"/>
</dbReference>
<comment type="pathway">
    <text evidence="3 9 11">Amino-acid biosynthesis; L-histidine biosynthesis; L-histidine from 5-phospho-alpha-D-ribose 1-diphosphate: step 4/9.</text>
</comment>
<dbReference type="GO" id="GO:0003949">
    <property type="term" value="F:1-(5-phosphoribosyl)-5-[(5-phosphoribosylamino)methylideneamino]imidazole-4-carboxamide isomerase activity"/>
    <property type="evidence" value="ECO:0007669"/>
    <property type="project" value="UniProtKB-UniRule"/>
</dbReference>